<evidence type="ECO:0000313" key="1">
    <source>
        <dbReference type="EMBL" id="GFB18193.1"/>
    </source>
</evidence>
<reference evidence="1" key="1">
    <citation type="journal article" date="2019" name="Sci. Rep.">
        <title>Draft genome of Tanacetum cinerariifolium, the natural source of mosquito coil.</title>
        <authorList>
            <person name="Yamashiro T."/>
            <person name="Shiraishi A."/>
            <person name="Satake H."/>
            <person name="Nakayama K."/>
        </authorList>
    </citation>
    <scope>NUCLEOTIDE SEQUENCE</scope>
</reference>
<dbReference type="AlphaFoldDB" id="A0A699L3R8"/>
<feature type="non-terminal residue" evidence="1">
    <location>
        <position position="1"/>
    </location>
</feature>
<gene>
    <name evidence="1" type="ORF">Tci_690164</name>
</gene>
<sequence>QNGVGFVWESDVGRVGMMREAGNGALEVGGKHCAVQSVSNVGVTGMEVLFGYFTFLVPRVGQDYHC</sequence>
<dbReference type="EMBL" id="BKCJ010569809">
    <property type="protein sequence ID" value="GFB18193.1"/>
    <property type="molecule type" value="Genomic_DNA"/>
</dbReference>
<proteinExistence type="predicted"/>
<name>A0A699L3R8_TANCI</name>
<accession>A0A699L3R8</accession>
<comment type="caution">
    <text evidence="1">The sequence shown here is derived from an EMBL/GenBank/DDBJ whole genome shotgun (WGS) entry which is preliminary data.</text>
</comment>
<organism evidence="1">
    <name type="scientific">Tanacetum cinerariifolium</name>
    <name type="common">Dalmatian daisy</name>
    <name type="synonym">Chrysanthemum cinerariifolium</name>
    <dbReference type="NCBI Taxonomy" id="118510"/>
    <lineage>
        <taxon>Eukaryota</taxon>
        <taxon>Viridiplantae</taxon>
        <taxon>Streptophyta</taxon>
        <taxon>Embryophyta</taxon>
        <taxon>Tracheophyta</taxon>
        <taxon>Spermatophyta</taxon>
        <taxon>Magnoliopsida</taxon>
        <taxon>eudicotyledons</taxon>
        <taxon>Gunneridae</taxon>
        <taxon>Pentapetalae</taxon>
        <taxon>asterids</taxon>
        <taxon>campanulids</taxon>
        <taxon>Asterales</taxon>
        <taxon>Asteraceae</taxon>
        <taxon>Asteroideae</taxon>
        <taxon>Anthemideae</taxon>
        <taxon>Anthemidinae</taxon>
        <taxon>Tanacetum</taxon>
    </lineage>
</organism>
<protein>
    <submittedName>
        <fullName evidence="1">Uncharacterized protein</fullName>
    </submittedName>
</protein>